<organism evidence="3 4">
    <name type="scientific">Sphingomonas rustica</name>
    <dbReference type="NCBI Taxonomy" id="3103142"/>
    <lineage>
        <taxon>Bacteria</taxon>
        <taxon>Pseudomonadati</taxon>
        <taxon>Pseudomonadota</taxon>
        <taxon>Alphaproteobacteria</taxon>
        <taxon>Sphingomonadales</taxon>
        <taxon>Sphingomonadaceae</taxon>
        <taxon>Sphingomonas</taxon>
    </lineage>
</organism>
<evidence type="ECO:0000256" key="1">
    <source>
        <dbReference type="ARBA" id="ARBA00010617"/>
    </source>
</evidence>
<keyword evidence="2" id="KW-0503">Monooxygenase</keyword>
<dbReference type="InterPro" id="IPR017972">
    <property type="entry name" value="Cyt_P450_CS"/>
</dbReference>
<dbReference type="PANTHER" id="PTHR46696">
    <property type="entry name" value="P450, PUTATIVE (EUROFUNG)-RELATED"/>
    <property type="match status" value="1"/>
</dbReference>
<accession>A0ABV0B8M3</accession>
<protein>
    <submittedName>
        <fullName evidence="3">Cytochrome P450</fullName>
    </submittedName>
</protein>
<dbReference type="CDD" id="cd20612">
    <property type="entry name" value="CYP_LDS-like_C"/>
    <property type="match status" value="1"/>
</dbReference>
<dbReference type="InterPro" id="IPR036396">
    <property type="entry name" value="Cyt_P450_sf"/>
</dbReference>
<dbReference type="PANTHER" id="PTHR46696:SF1">
    <property type="entry name" value="CYTOCHROME P450 YJIB-RELATED"/>
    <property type="match status" value="1"/>
</dbReference>
<dbReference type="Proteomes" id="UP001427805">
    <property type="component" value="Unassembled WGS sequence"/>
</dbReference>
<sequence>MQWLLNLPIVLWRRLLLLLQGLGALAALIGSGIAALFGKGGTAAGRIGAALTSPTGQRRVFALLRLVQPNLVLNRRTISSYENNGITALATRRADVIDILSRDDDFGVVYAPRMKMITGGENFFLGMQDTPRYTRDVSNMRLTMRREDVPVIVTPYVEAKSADIVAMLPGVIDVPQALTQPVAAGLLDRYFGTPGPSEAAIAEWTTLLFWYLFIDLQADPDLDARARVAAADFRAWLDRHIAARRASGEIRDDVLGRCLAMGSADMPGMSDLDIRNNLIGLLIGELPTLSGTANLALDELLNRPEPFAGACAAARAGDDDLLAAHIFEALRFRPLNPVVYRRAMRDTTIAGGWLRRRRIRKDSIVMASNLSAMFDPLAIPDPARFRTDRPWETYMLWGYGMHTCFGAHINRAVLPAMLKPLLARPNLRRAAGARGQIDTDGTPFAQHLHLEFDS</sequence>
<keyword evidence="4" id="KW-1185">Reference proteome</keyword>
<gene>
    <name evidence="3" type="ORF">TPR58_12160</name>
</gene>
<evidence type="ECO:0000313" key="3">
    <source>
        <dbReference type="EMBL" id="MEN3747923.1"/>
    </source>
</evidence>
<dbReference type="Pfam" id="PF00067">
    <property type="entry name" value="p450"/>
    <property type="match status" value="1"/>
</dbReference>
<comment type="caution">
    <text evidence="3">The sequence shown here is derived from an EMBL/GenBank/DDBJ whole genome shotgun (WGS) entry which is preliminary data.</text>
</comment>
<evidence type="ECO:0000313" key="4">
    <source>
        <dbReference type="Proteomes" id="UP001427805"/>
    </source>
</evidence>
<keyword evidence="2" id="KW-0479">Metal-binding</keyword>
<keyword evidence="2" id="KW-0349">Heme</keyword>
<reference evidence="3 4" key="1">
    <citation type="submission" date="2024-05" db="EMBL/GenBank/DDBJ databases">
        <title>Sphingomonas sp. HF-S3 16S ribosomal RNA gene Genome sequencing and assembly.</title>
        <authorList>
            <person name="Lee H."/>
        </authorList>
    </citation>
    <scope>NUCLEOTIDE SEQUENCE [LARGE SCALE GENOMIC DNA]</scope>
    <source>
        <strain evidence="3 4">HF-S3</strain>
    </source>
</reference>
<dbReference type="RefSeq" id="WP_346246933.1">
    <property type="nucleotide sequence ID" value="NZ_JBDIZK010000006.1"/>
</dbReference>
<dbReference type="Gene3D" id="1.10.630.10">
    <property type="entry name" value="Cytochrome P450"/>
    <property type="match status" value="1"/>
</dbReference>
<evidence type="ECO:0000256" key="2">
    <source>
        <dbReference type="RuleBase" id="RU000461"/>
    </source>
</evidence>
<comment type="similarity">
    <text evidence="1 2">Belongs to the cytochrome P450 family.</text>
</comment>
<proteinExistence type="inferred from homology"/>
<dbReference type="EMBL" id="JBDIZK010000006">
    <property type="protein sequence ID" value="MEN3747923.1"/>
    <property type="molecule type" value="Genomic_DNA"/>
</dbReference>
<dbReference type="InterPro" id="IPR001128">
    <property type="entry name" value="Cyt_P450"/>
</dbReference>
<keyword evidence="2" id="KW-0408">Iron</keyword>
<name>A0ABV0B8M3_9SPHN</name>
<dbReference type="SUPFAM" id="SSF48264">
    <property type="entry name" value="Cytochrome P450"/>
    <property type="match status" value="1"/>
</dbReference>
<keyword evidence="2" id="KW-0560">Oxidoreductase</keyword>
<dbReference type="PROSITE" id="PS00086">
    <property type="entry name" value="CYTOCHROME_P450"/>
    <property type="match status" value="1"/>
</dbReference>